<evidence type="ECO:0000313" key="4">
    <source>
        <dbReference type="Proteomes" id="UP000587070"/>
    </source>
</evidence>
<accession>A0A840G1F3</accession>
<dbReference type="PANTHER" id="PTHR37946:SF1">
    <property type="entry name" value="SLL1969 PROTEIN"/>
    <property type="match status" value="1"/>
</dbReference>
<dbReference type="AlphaFoldDB" id="A0A840G1F3"/>
<dbReference type="GO" id="GO:0004806">
    <property type="term" value="F:triacylglycerol lipase activity"/>
    <property type="evidence" value="ECO:0007669"/>
    <property type="project" value="UniProtKB-EC"/>
</dbReference>
<feature type="transmembrane region" description="Helical" evidence="1">
    <location>
        <begin position="36"/>
        <end position="58"/>
    </location>
</feature>
<comment type="caution">
    <text evidence="3">The sequence shown here is derived from an EMBL/GenBank/DDBJ whole genome shotgun (WGS) entry which is preliminary data.</text>
</comment>
<protein>
    <submittedName>
        <fullName evidence="3">Triacylglycerol lipase</fullName>
        <ecNumber evidence="3">3.1.1.3</ecNumber>
    </submittedName>
</protein>
<keyword evidence="1" id="KW-1133">Transmembrane helix</keyword>
<dbReference type="Gene3D" id="3.40.50.1820">
    <property type="entry name" value="alpha/beta hydrolase"/>
    <property type="match status" value="1"/>
</dbReference>
<feature type="domain" description="AB hydrolase-1" evidence="2">
    <location>
        <begin position="108"/>
        <end position="206"/>
    </location>
</feature>
<keyword evidence="4" id="KW-1185">Reference proteome</keyword>
<dbReference type="EC" id="3.1.1.3" evidence="3"/>
<dbReference type="Pfam" id="PF00561">
    <property type="entry name" value="Abhydrolase_1"/>
    <property type="match status" value="1"/>
</dbReference>
<dbReference type="OrthoDB" id="9782972at2"/>
<sequence length="306" mass="33645">MLAIALSVLLAFECSLYVLVARHFFDASPMQCLVAALGGVLGLRAGINVVTWSFASALRTPWPELGFLRFARMLLIEYAAFVFCFVFLLPGERFWLGPDRLRPSPDRPPLLLVHGYGCSRGAWWWLRRRLEAAGWVVATITLEPVYTSIDNFVDPVAKRIEEVCAATGSARVILIGHSMGGLVSRAYLRRYGPQRVARLLTLGTPHRGSALARIGFGQNGRQMEPGSDWLRTLATTPPGVDTIVLYSPHDNYVMPQALLELPGVPHRRIDGVGHLSMLFSLRVASALQAALQLPSSSSAGWKLRGL</sequence>
<proteinExistence type="predicted"/>
<keyword evidence="1" id="KW-0812">Transmembrane</keyword>
<dbReference type="Proteomes" id="UP000587070">
    <property type="component" value="Unassembled WGS sequence"/>
</dbReference>
<keyword evidence="1" id="KW-0472">Membrane</keyword>
<organism evidence="3 4">
    <name type="scientific">Rhodocyclus tenuis</name>
    <name type="common">Rhodospirillum tenue</name>
    <dbReference type="NCBI Taxonomy" id="1066"/>
    <lineage>
        <taxon>Bacteria</taxon>
        <taxon>Pseudomonadati</taxon>
        <taxon>Pseudomonadota</taxon>
        <taxon>Betaproteobacteria</taxon>
        <taxon>Rhodocyclales</taxon>
        <taxon>Rhodocyclaceae</taxon>
        <taxon>Rhodocyclus</taxon>
    </lineage>
</organism>
<keyword evidence="3" id="KW-0378">Hydrolase</keyword>
<name>A0A840G1F3_RHOTE</name>
<dbReference type="PANTHER" id="PTHR37946">
    <property type="entry name" value="SLL1969 PROTEIN"/>
    <property type="match status" value="1"/>
</dbReference>
<evidence type="ECO:0000259" key="2">
    <source>
        <dbReference type="Pfam" id="PF00561"/>
    </source>
</evidence>
<dbReference type="RefSeq" id="WP_153117304.1">
    <property type="nucleotide sequence ID" value="NZ_JACIGE010000009.1"/>
</dbReference>
<reference evidence="3 4" key="1">
    <citation type="submission" date="2020-08" db="EMBL/GenBank/DDBJ databases">
        <title>Genome sequencing of Purple Non-Sulfur Bacteria from various extreme environments.</title>
        <authorList>
            <person name="Mayer M."/>
        </authorList>
    </citation>
    <scope>NUCLEOTIDE SEQUENCE [LARGE SCALE GENOMIC DNA]</scope>
    <source>
        <strain evidence="3 4">2761</strain>
    </source>
</reference>
<feature type="transmembrane region" description="Helical" evidence="1">
    <location>
        <begin position="70"/>
        <end position="89"/>
    </location>
</feature>
<dbReference type="EMBL" id="JACIGE010000009">
    <property type="protein sequence ID" value="MBB4248084.1"/>
    <property type="molecule type" value="Genomic_DNA"/>
</dbReference>
<evidence type="ECO:0000313" key="3">
    <source>
        <dbReference type="EMBL" id="MBB4248084.1"/>
    </source>
</evidence>
<dbReference type="SUPFAM" id="SSF53474">
    <property type="entry name" value="alpha/beta-Hydrolases"/>
    <property type="match status" value="1"/>
</dbReference>
<gene>
    <name evidence="3" type="ORF">GGD90_002475</name>
</gene>
<dbReference type="InterPro" id="IPR029058">
    <property type="entry name" value="AB_hydrolase_fold"/>
</dbReference>
<dbReference type="InterPro" id="IPR000073">
    <property type="entry name" value="AB_hydrolase_1"/>
</dbReference>
<evidence type="ECO:0000256" key="1">
    <source>
        <dbReference type="SAM" id="Phobius"/>
    </source>
</evidence>